<dbReference type="InterPro" id="IPR036388">
    <property type="entry name" value="WH-like_DNA-bd_sf"/>
</dbReference>
<dbReference type="InterPro" id="IPR005119">
    <property type="entry name" value="LysR_subst-bd"/>
</dbReference>
<dbReference type="Gene3D" id="1.10.10.10">
    <property type="entry name" value="Winged helix-like DNA-binding domain superfamily/Winged helix DNA-binding domain"/>
    <property type="match status" value="1"/>
</dbReference>
<dbReference type="AlphaFoldDB" id="R4V5G7"/>
<dbReference type="FunFam" id="1.10.10.10:FF:000038">
    <property type="entry name" value="Glycine cleavage system transcriptional activator"/>
    <property type="match status" value="1"/>
</dbReference>
<proteinExistence type="inferred from homology"/>
<dbReference type="SUPFAM" id="SSF53850">
    <property type="entry name" value="Periplasmic binding protein-like II"/>
    <property type="match status" value="1"/>
</dbReference>
<evidence type="ECO:0000256" key="4">
    <source>
        <dbReference type="ARBA" id="ARBA00023163"/>
    </source>
</evidence>
<dbReference type="SUPFAM" id="SSF46785">
    <property type="entry name" value="Winged helix' DNA-binding domain"/>
    <property type="match status" value="1"/>
</dbReference>
<dbReference type="InterPro" id="IPR000847">
    <property type="entry name" value="LysR_HTH_N"/>
</dbReference>
<dbReference type="Pfam" id="PF03466">
    <property type="entry name" value="LysR_substrate"/>
    <property type="match status" value="1"/>
</dbReference>
<dbReference type="GO" id="GO:0003677">
    <property type="term" value="F:DNA binding"/>
    <property type="evidence" value="ECO:0007669"/>
    <property type="project" value="UniProtKB-KW"/>
</dbReference>
<evidence type="ECO:0000256" key="3">
    <source>
        <dbReference type="ARBA" id="ARBA00023125"/>
    </source>
</evidence>
<dbReference type="PRINTS" id="PR00039">
    <property type="entry name" value="HTHLYSR"/>
</dbReference>
<name>R4V5G7_9GAMM</name>
<dbReference type="EMBL" id="CP005963">
    <property type="protein sequence ID" value="AGM41169.1"/>
    <property type="molecule type" value="Genomic_DNA"/>
</dbReference>
<evidence type="ECO:0000313" key="6">
    <source>
        <dbReference type="EMBL" id="AGM41169.1"/>
    </source>
</evidence>
<dbReference type="GO" id="GO:0003700">
    <property type="term" value="F:DNA-binding transcription factor activity"/>
    <property type="evidence" value="ECO:0007669"/>
    <property type="project" value="InterPro"/>
</dbReference>
<keyword evidence="2" id="KW-0805">Transcription regulation</keyword>
<keyword evidence="7" id="KW-1185">Reference proteome</keyword>
<comment type="similarity">
    <text evidence="1">Belongs to the LysR transcriptional regulatory family.</text>
</comment>
<dbReference type="PROSITE" id="PS50931">
    <property type="entry name" value="HTH_LYSR"/>
    <property type="match status" value="1"/>
</dbReference>
<sequence length="308" mass="34034">MRYGPYPLPPLKTLPAFEAAARLLSFTRAADELALTQGAISRQIRNLEERLGTQLFERGERKLKLTMAGQRYADVVVDALNSIAAATEDLREEGEEGPLTIGATSAMASLWLMPRINRYRARDPDLPIRVMATDFDLPEASGDIDLVISYSRNAPPEQEACMLFEEAIFPVCSPDFLAVHGNIDSVEKMLNHTLLIHDDDHPDWTGWDVWFQHMGHARFKPKRAVRLNSYSMLLQAAVANQGIALGWQHLVDDLIAAGSLVKLDVGDFPTVGAFYLRPLKTIHADARTGKLMAWLAASGAKLTDNGGI</sequence>
<dbReference type="Proteomes" id="UP000017881">
    <property type="component" value="Chromosome"/>
</dbReference>
<evidence type="ECO:0000256" key="2">
    <source>
        <dbReference type="ARBA" id="ARBA00023015"/>
    </source>
</evidence>
<keyword evidence="4" id="KW-0804">Transcription</keyword>
<evidence type="ECO:0000256" key="1">
    <source>
        <dbReference type="ARBA" id="ARBA00009437"/>
    </source>
</evidence>
<gene>
    <name evidence="6" type="ORF">SPISAL_05375</name>
</gene>
<dbReference type="RefSeq" id="WP_016353476.1">
    <property type="nucleotide sequence ID" value="NC_021291.1"/>
</dbReference>
<dbReference type="InterPro" id="IPR036390">
    <property type="entry name" value="WH_DNA-bd_sf"/>
</dbReference>
<dbReference type="Pfam" id="PF00126">
    <property type="entry name" value="HTH_1"/>
    <property type="match status" value="1"/>
</dbReference>
<dbReference type="eggNOG" id="COG0583">
    <property type="taxonomic scope" value="Bacteria"/>
</dbReference>
<feature type="domain" description="HTH lysR-type" evidence="5">
    <location>
        <begin position="9"/>
        <end position="66"/>
    </location>
</feature>
<accession>R4V5G7</accession>
<dbReference type="PANTHER" id="PTHR30537:SF5">
    <property type="entry name" value="HTH-TYPE TRANSCRIPTIONAL ACTIVATOR TTDR-RELATED"/>
    <property type="match status" value="1"/>
</dbReference>
<evidence type="ECO:0000313" key="7">
    <source>
        <dbReference type="Proteomes" id="UP000017881"/>
    </source>
</evidence>
<dbReference type="OrthoDB" id="9786526at2"/>
<protein>
    <submittedName>
        <fullName evidence="6">LysR family transcriptional regulator</fullName>
    </submittedName>
</protein>
<dbReference type="PANTHER" id="PTHR30537">
    <property type="entry name" value="HTH-TYPE TRANSCRIPTIONAL REGULATOR"/>
    <property type="match status" value="1"/>
</dbReference>
<dbReference type="CDD" id="cd08432">
    <property type="entry name" value="PBP2_GcdR_TrpI_HvrB_AmpR_like"/>
    <property type="match status" value="1"/>
</dbReference>
<keyword evidence="3" id="KW-0238">DNA-binding</keyword>
<dbReference type="KEGG" id="ssal:SPISAL_05375"/>
<dbReference type="Gene3D" id="3.40.190.10">
    <property type="entry name" value="Periplasmic binding protein-like II"/>
    <property type="match status" value="2"/>
</dbReference>
<dbReference type="HOGENOM" id="CLU_039613_37_0_6"/>
<organism evidence="6 7">
    <name type="scientific">Spiribacter salinus M19-40</name>
    <dbReference type="NCBI Taxonomy" id="1260251"/>
    <lineage>
        <taxon>Bacteria</taxon>
        <taxon>Pseudomonadati</taxon>
        <taxon>Pseudomonadota</taxon>
        <taxon>Gammaproteobacteria</taxon>
        <taxon>Chromatiales</taxon>
        <taxon>Ectothiorhodospiraceae</taxon>
        <taxon>Spiribacter</taxon>
    </lineage>
</organism>
<reference evidence="6 7" key="1">
    <citation type="journal article" date="2013" name="Genome Announc.">
        <title>Draft Genome of Spiribacter salinus M19-40, an Abundant Gammaproteobacterium in Aquatic Hypersaline Environments.</title>
        <authorList>
            <person name="Leon M.J."/>
            <person name="Ghai R."/>
            <person name="Fernandez A.B."/>
            <person name="Sanchez-Porro C."/>
            <person name="Rodriguez-Valera F."/>
            <person name="Ventosa A."/>
        </authorList>
    </citation>
    <scope>NUCLEOTIDE SEQUENCE [LARGE SCALE GENOMIC DNA]</scope>
    <source>
        <strain evidence="6">M19-40</strain>
    </source>
</reference>
<evidence type="ECO:0000259" key="5">
    <source>
        <dbReference type="PROSITE" id="PS50931"/>
    </source>
</evidence>
<dbReference type="InterPro" id="IPR058163">
    <property type="entry name" value="LysR-type_TF_proteobact-type"/>
</dbReference>